<dbReference type="OrthoDB" id="8449787at2"/>
<dbReference type="Pfam" id="PF22295">
    <property type="entry name" value="DUF6967"/>
    <property type="match status" value="1"/>
</dbReference>
<proteinExistence type="predicted"/>
<name>A0A1G8S7Q9_9RHOB</name>
<dbReference type="STRING" id="571298.SAMN04488026_101477"/>
<protein>
    <submittedName>
        <fullName evidence="1">Uncharacterized protein</fullName>
    </submittedName>
</protein>
<dbReference type="EMBL" id="FNEK01000014">
    <property type="protein sequence ID" value="SDJ25201.1"/>
    <property type="molecule type" value="Genomic_DNA"/>
</dbReference>
<reference evidence="1 2" key="1">
    <citation type="submission" date="2016-10" db="EMBL/GenBank/DDBJ databases">
        <authorList>
            <person name="de Groot N.N."/>
        </authorList>
    </citation>
    <scope>NUCLEOTIDE SEQUENCE [LARGE SCALE GENOMIC DNA]</scope>
    <source>
        <strain evidence="1 2">DSM 25294</strain>
    </source>
</reference>
<sequence>MADNVTDLTEFELPYRRKAILRKVEFESGMFMVRLILKEGNRITQVDLDSTAAITLGEALVSAATRE</sequence>
<gene>
    <name evidence="1" type="ORF">SAMN04488026_101477</name>
</gene>
<keyword evidence="2" id="KW-1185">Reference proteome</keyword>
<dbReference type="InterPro" id="IPR054240">
    <property type="entry name" value="DUF6967"/>
</dbReference>
<evidence type="ECO:0000313" key="1">
    <source>
        <dbReference type="EMBL" id="SDJ25201.1"/>
    </source>
</evidence>
<accession>A0A1G8S7Q9</accession>
<organism evidence="1 2">
    <name type="scientific">Aliiruegeria lutimaris</name>
    <dbReference type="NCBI Taxonomy" id="571298"/>
    <lineage>
        <taxon>Bacteria</taxon>
        <taxon>Pseudomonadati</taxon>
        <taxon>Pseudomonadota</taxon>
        <taxon>Alphaproteobacteria</taxon>
        <taxon>Rhodobacterales</taxon>
        <taxon>Roseobacteraceae</taxon>
        <taxon>Aliiruegeria</taxon>
    </lineage>
</organism>
<dbReference type="Proteomes" id="UP000199382">
    <property type="component" value="Unassembled WGS sequence"/>
</dbReference>
<dbReference type="RefSeq" id="WP_093153823.1">
    <property type="nucleotide sequence ID" value="NZ_FNEK01000014.1"/>
</dbReference>
<dbReference type="AlphaFoldDB" id="A0A1G8S7Q9"/>
<evidence type="ECO:0000313" key="2">
    <source>
        <dbReference type="Proteomes" id="UP000199382"/>
    </source>
</evidence>